<evidence type="ECO:0000256" key="4">
    <source>
        <dbReference type="ARBA" id="ARBA00023125"/>
    </source>
</evidence>
<dbReference type="CDD" id="cd01189">
    <property type="entry name" value="INT_ICEBs1_C_like"/>
    <property type="match status" value="1"/>
</dbReference>
<sequence length="309" mass="36233">MGKDLTGKELGKGFTQRKDGRYQTRISLGGGKKPICLYGHTLKEVKKKREKLLEKTKYGLDIDTHKITLNQWFEKWMELYIVNRIKKTTIRNYIDSYNRCIKYIGYMKLADIQITHVQNMVIELANKGYKKSTIRSTVSVVSSCLERAVIGKMLLFNPCRGIVYPEITNKNFKPVKMAGQNLKRMTNDEIIRFFDVARDTRYYELYILLLFTGMRIGEACALEWKDVDFQNNYLHVYKTINIVPVYYDDNGNKLDRPYYIKQITSPKRTASIRKIPLFKAAVDALYSWREKQLADKRKYKKSGGLKICY</sequence>
<dbReference type="GO" id="GO:0006310">
    <property type="term" value="P:DNA recombination"/>
    <property type="evidence" value="ECO:0007669"/>
    <property type="project" value="UniProtKB-KW"/>
</dbReference>
<dbReference type="InterPro" id="IPR010998">
    <property type="entry name" value="Integrase_recombinase_N"/>
</dbReference>
<proteinExistence type="inferred from homology"/>
<evidence type="ECO:0000256" key="2">
    <source>
        <dbReference type="ARBA" id="ARBA00008857"/>
    </source>
</evidence>
<dbReference type="Gene3D" id="1.10.150.130">
    <property type="match status" value="1"/>
</dbReference>
<dbReference type="AlphaFoldDB" id="A0A174BG01"/>
<dbReference type="PaxDb" id="410072-ERS852525_02794"/>
<dbReference type="GO" id="GO:0003677">
    <property type="term" value="F:DNA binding"/>
    <property type="evidence" value="ECO:0007669"/>
    <property type="project" value="UniProtKB-UniRule"/>
</dbReference>
<evidence type="ECO:0000256" key="1">
    <source>
        <dbReference type="ARBA" id="ARBA00003283"/>
    </source>
</evidence>
<dbReference type="SUPFAM" id="SSF56349">
    <property type="entry name" value="DNA breaking-rejoining enzymes"/>
    <property type="match status" value="1"/>
</dbReference>
<evidence type="ECO:0000256" key="6">
    <source>
        <dbReference type="PROSITE-ProRule" id="PRU01248"/>
    </source>
</evidence>
<dbReference type="Gene3D" id="3.30.160.60">
    <property type="entry name" value="Classic Zinc Finger"/>
    <property type="match status" value="1"/>
</dbReference>
<protein>
    <submittedName>
        <fullName evidence="9">Site-specific tyrosine recombinase XerC</fullName>
    </submittedName>
</protein>
<accession>A0A174BG01</accession>
<organism evidence="9 10">
    <name type="scientific">Coprococcus comes</name>
    <dbReference type="NCBI Taxonomy" id="410072"/>
    <lineage>
        <taxon>Bacteria</taxon>
        <taxon>Bacillati</taxon>
        <taxon>Bacillota</taxon>
        <taxon>Clostridia</taxon>
        <taxon>Lachnospirales</taxon>
        <taxon>Lachnospiraceae</taxon>
        <taxon>Coprococcus</taxon>
    </lineage>
</organism>
<dbReference type="STRING" id="410072.ERS852525_02794"/>
<gene>
    <name evidence="9" type="ORF">ERS852481_01178</name>
</gene>
<feature type="domain" description="Tyr recombinase" evidence="7">
    <location>
        <begin position="180"/>
        <end position="309"/>
    </location>
</feature>
<dbReference type="InterPro" id="IPR004107">
    <property type="entry name" value="Integrase_SAM-like_N"/>
</dbReference>
<dbReference type="Pfam" id="PF00589">
    <property type="entry name" value="Phage_integrase"/>
    <property type="match status" value="1"/>
</dbReference>
<dbReference type="InterPro" id="IPR013762">
    <property type="entry name" value="Integrase-like_cat_sf"/>
</dbReference>
<dbReference type="InterPro" id="IPR044068">
    <property type="entry name" value="CB"/>
</dbReference>
<evidence type="ECO:0000313" key="9">
    <source>
        <dbReference type="EMBL" id="CUN98548.1"/>
    </source>
</evidence>
<dbReference type="RefSeq" id="WP_055260982.1">
    <property type="nucleotide sequence ID" value="NZ_CYZK01000005.1"/>
</dbReference>
<dbReference type="PROSITE" id="PS51898">
    <property type="entry name" value="TYR_RECOMBINASE"/>
    <property type="match status" value="1"/>
</dbReference>
<evidence type="ECO:0000256" key="5">
    <source>
        <dbReference type="ARBA" id="ARBA00023172"/>
    </source>
</evidence>
<dbReference type="InterPro" id="IPR011010">
    <property type="entry name" value="DNA_brk_join_enz"/>
</dbReference>
<dbReference type="InterPro" id="IPR002104">
    <property type="entry name" value="Integrase_catalytic"/>
</dbReference>
<dbReference type="EMBL" id="CYZK01000005">
    <property type="protein sequence ID" value="CUN98548.1"/>
    <property type="molecule type" value="Genomic_DNA"/>
</dbReference>
<dbReference type="PROSITE" id="PS51900">
    <property type="entry name" value="CB"/>
    <property type="match status" value="1"/>
</dbReference>
<dbReference type="PANTHER" id="PTHR30349:SF64">
    <property type="entry name" value="PROPHAGE INTEGRASE INTD-RELATED"/>
    <property type="match status" value="1"/>
</dbReference>
<keyword evidence="3" id="KW-0229">DNA integration</keyword>
<feature type="domain" description="Core-binding (CB)" evidence="8">
    <location>
        <begin position="67"/>
        <end position="149"/>
    </location>
</feature>
<evidence type="ECO:0000256" key="3">
    <source>
        <dbReference type="ARBA" id="ARBA00022908"/>
    </source>
</evidence>
<comment type="function">
    <text evidence="1">Site-specific tyrosine recombinase, which acts by catalyzing the cutting and rejoining of the recombining DNA molecules.</text>
</comment>
<dbReference type="Gene3D" id="1.10.443.10">
    <property type="entry name" value="Intergrase catalytic core"/>
    <property type="match status" value="1"/>
</dbReference>
<reference evidence="9 10" key="1">
    <citation type="submission" date="2015-09" db="EMBL/GenBank/DDBJ databases">
        <authorList>
            <consortium name="Pathogen Informatics"/>
        </authorList>
    </citation>
    <scope>NUCLEOTIDE SEQUENCE [LARGE SCALE GENOMIC DNA]</scope>
    <source>
        <strain evidence="9 10">2789STDY5834866</strain>
    </source>
</reference>
<name>A0A174BG01_9FIRM</name>
<evidence type="ECO:0000313" key="10">
    <source>
        <dbReference type="Proteomes" id="UP000095362"/>
    </source>
</evidence>
<dbReference type="Proteomes" id="UP000095362">
    <property type="component" value="Unassembled WGS sequence"/>
</dbReference>
<dbReference type="GO" id="GO:0015074">
    <property type="term" value="P:DNA integration"/>
    <property type="evidence" value="ECO:0007669"/>
    <property type="project" value="UniProtKB-KW"/>
</dbReference>
<keyword evidence="5" id="KW-0233">DNA recombination</keyword>
<dbReference type="PANTHER" id="PTHR30349">
    <property type="entry name" value="PHAGE INTEGRASE-RELATED"/>
    <property type="match status" value="1"/>
</dbReference>
<dbReference type="InterPro" id="IPR050090">
    <property type="entry name" value="Tyrosine_recombinase_XerCD"/>
</dbReference>
<keyword evidence="4 6" id="KW-0238">DNA-binding</keyword>
<evidence type="ECO:0000259" key="8">
    <source>
        <dbReference type="PROSITE" id="PS51900"/>
    </source>
</evidence>
<dbReference type="Pfam" id="PF14659">
    <property type="entry name" value="Phage_int_SAM_3"/>
    <property type="match status" value="1"/>
</dbReference>
<comment type="similarity">
    <text evidence="2">Belongs to the 'phage' integrase family.</text>
</comment>
<evidence type="ECO:0000259" key="7">
    <source>
        <dbReference type="PROSITE" id="PS51898"/>
    </source>
</evidence>